<dbReference type="PANTHER" id="PTHR11228:SF7">
    <property type="entry name" value="PQQA PEPTIDE CYCLASE"/>
    <property type="match status" value="1"/>
</dbReference>
<organism evidence="1">
    <name type="scientific">marine metagenome</name>
    <dbReference type="NCBI Taxonomy" id="408172"/>
    <lineage>
        <taxon>unclassified sequences</taxon>
        <taxon>metagenomes</taxon>
        <taxon>ecological metagenomes</taxon>
    </lineage>
</organism>
<sequence>MLNRNEYFSQEDITLEQFKYIFDDYDFHDMQLKCCGVLGDPVVNSDLMEISRYAMRKNATLQISTNAGLRSTKWWKDYAELSKEFDNKLEVAFAIDGLEETNHLYRVGVVWNKVWENFTTYVKAGGKARWNWIAFDHNAHDLEQAKQISNDLGVPFFIRKSWKNFNPWTVPKKNAKKNKITKEYSVVTSTTNPLSHPEAKYSKILKEKLKGQLYNDMDMSNIECKYTHWKQLFISSMKQLWPCCFLHDELFKGTEGSPLESIFKKYGNDWNDLTKHSINDILEHIWYRETLVDSWKKSHNMHQPRCYKSCGDKGARHVIITHENKQEVKYEK</sequence>
<proteinExistence type="predicted"/>
<dbReference type="InterPro" id="IPR050377">
    <property type="entry name" value="Radical_SAM_PqqE_MftC-like"/>
</dbReference>
<dbReference type="InterPro" id="IPR058240">
    <property type="entry name" value="rSAM_sf"/>
</dbReference>
<dbReference type="InterPro" id="IPR013785">
    <property type="entry name" value="Aldolase_TIM"/>
</dbReference>
<evidence type="ECO:0000313" key="1">
    <source>
        <dbReference type="EMBL" id="SVB39656.1"/>
    </source>
</evidence>
<dbReference type="PANTHER" id="PTHR11228">
    <property type="entry name" value="RADICAL SAM DOMAIN PROTEIN"/>
    <property type="match status" value="1"/>
</dbReference>
<protein>
    <recommendedName>
        <fullName evidence="2">4Fe4S-binding SPASM domain-containing protein</fullName>
    </recommendedName>
</protein>
<gene>
    <name evidence="1" type="ORF">METZ01_LOCUS192510</name>
</gene>
<reference evidence="1" key="1">
    <citation type="submission" date="2018-05" db="EMBL/GenBank/DDBJ databases">
        <authorList>
            <person name="Lanie J.A."/>
            <person name="Ng W.-L."/>
            <person name="Kazmierczak K.M."/>
            <person name="Andrzejewski T.M."/>
            <person name="Davidsen T.M."/>
            <person name="Wayne K.J."/>
            <person name="Tettelin H."/>
            <person name="Glass J.I."/>
            <person name="Rusch D."/>
            <person name="Podicherti R."/>
            <person name="Tsui H.-C.T."/>
            <person name="Winkler M.E."/>
        </authorList>
    </citation>
    <scope>NUCLEOTIDE SEQUENCE</scope>
</reference>
<accession>A0A382DMG9</accession>
<dbReference type="Gene3D" id="3.20.20.70">
    <property type="entry name" value="Aldolase class I"/>
    <property type="match status" value="1"/>
</dbReference>
<evidence type="ECO:0008006" key="2">
    <source>
        <dbReference type="Google" id="ProtNLM"/>
    </source>
</evidence>
<dbReference type="AlphaFoldDB" id="A0A382DMG9"/>
<name>A0A382DMG9_9ZZZZ</name>
<dbReference type="EMBL" id="UINC01040167">
    <property type="protein sequence ID" value="SVB39656.1"/>
    <property type="molecule type" value="Genomic_DNA"/>
</dbReference>
<dbReference type="SUPFAM" id="SSF102114">
    <property type="entry name" value="Radical SAM enzymes"/>
    <property type="match status" value="1"/>
</dbReference>